<dbReference type="GO" id="GO:0005829">
    <property type="term" value="C:cytosol"/>
    <property type="evidence" value="ECO:0007669"/>
    <property type="project" value="TreeGrafter"/>
</dbReference>
<protein>
    <recommendedName>
        <fullName evidence="3">Calmodulin-lysine N-methyltransferase</fullName>
    </recommendedName>
</protein>
<accession>A0AAD2CKB4</accession>
<dbReference type="SUPFAM" id="SSF53335">
    <property type="entry name" value="S-adenosyl-L-methionine-dependent methyltransferases"/>
    <property type="match status" value="1"/>
</dbReference>
<dbReference type="EMBL" id="CAKOGP040000580">
    <property type="protein sequence ID" value="CAJ1936957.1"/>
    <property type="molecule type" value="Genomic_DNA"/>
</dbReference>
<reference evidence="1" key="1">
    <citation type="submission" date="2023-08" db="EMBL/GenBank/DDBJ databases">
        <authorList>
            <person name="Audoor S."/>
            <person name="Bilcke G."/>
        </authorList>
    </citation>
    <scope>NUCLEOTIDE SEQUENCE</scope>
</reference>
<dbReference type="GO" id="GO:0032991">
    <property type="term" value="C:protein-containing complex"/>
    <property type="evidence" value="ECO:0007669"/>
    <property type="project" value="TreeGrafter"/>
</dbReference>
<comment type="caution">
    <text evidence="1">The sequence shown here is derived from an EMBL/GenBank/DDBJ whole genome shotgun (WGS) entry which is preliminary data.</text>
</comment>
<evidence type="ECO:0008006" key="3">
    <source>
        <dbReference type="Google" id="ProtNLM"/>
    </source>
</evidence>
<dbReference type="InterPro" id="IPR019410">
    <property type="entry name" value="Methyltransf_16"/>
</dbReference>
<organism evidence="1 2">
    <name type="scientific">Cylindrotheca closterium</name>
    <dbReference type="NCBI Taxonomy" id="2856"/>
    <lineage>
        <taxon>Eukaryota</taxon>
        <taxon>Sar</taxon>
        <taxon>Stramenopiles</taxon>
        <taxon>Ochrophyta</taxon>
        <taxon>Bacillariophyta</taxon>
        <taxon>Bacillariophyceae</taxon>
        <taxon>Bacillariophycidae</taxon>
        <taxon>Bacillariales</taxon>
        <taxon>Bacillariaceae</taxon>
        <taxon>Cylindrotheca</taxon>
    </lineage>
</organism>
<dbReference type="CDD" id="cd02440">
    <property type="entry name" value="AdoMet_MTases"/>
    <property type="match status" value="1"/>
</dbReference>
<evidence type="ECO:0000313" key="1">
    <source>
        <dbReference type="EMBL" id="CAJ1936957.1"/>
    </source>
</evidence>
<evidence type="ECO:0000313" key="2">
    <source>
        <dbReference type="Proteomes" id="UP001295423"/>
    </source>
</evidence>
<name>A0AAD2CKB4_9STRA</name>
<dbReference type="Proteomes" id="UP001295423">
    <property type="component" value="Unassembled WGS sequence"/>
</dbReference>
<dbReference type="Gene3D" id="3.40.50.150">
    <property type="entry name" value="Vaccinia Virus protein VP39"/>
    <property type="match status" value="1"/>
</dbReference>
<dbReference type="InterPro" id="IPR029063">
    <property type="entry name" value="SAM-dependent_MTases_sf"/>
</dbReference>
<dbReference type="AlphaFoldDB" id="A0AAD2CKB4"/>
<dbReference type="PANTHER" id="PTHR14614:SF109">
    <property type="entry name" value="RIBOSOMAL LYSINE N-METHYLTRANSFERASE 5"/>
    <property type="match status" value="1"/>
</dbReference>
<gene>
    <name evidence="1" type="ORF">CYCCA115_LOCUS5446</name>
</gene>
<proteinExistence type="predicted"/>
<sequence>MSEQEETAEFATTTHPTAKAFFDALDTRSSSSRQSLNLRRRVQSLGWRNRHSQAKYYPCTVNGIGFSVKQVQRGEVDGTYGTGATVWPAALVLIKYLERNPSLLQGKKVADLGSGTGITSVASALLGASIVICTDGEDSVVQLAESNLQHVKQELTGDVLQSFSSEKFSVQRYWWGDDSMMGHQDCEVIIVADCVLPKLYPIAPLVQAIDELLVSPTSVAILSYEHRYYPDYHPRSKFEELATQRGLLVEQISGTKLDPVYSVDDIEIWHVTRRE</sequence>
<dbReference type="PANTHER" id="PTHR14614">
    <property type="entry name" value="HEPATOCELLULAR CARCINOMA-ASSOCIATED ANTIGEN"/>
    <property type="match status" value="1"/>
</dbReference>
<dbReference type="Pfam" id="PF10294">
    <property type="entry name" value="Methyltransf_16"/>
    <property type="match status" value="1"/>
</dbReference>
<keyword evidence="2" id="KW-1185">Reference proteome</keyword>